<dbReference type="Proteomes" id="UP001060085">
    <property type="component" value="Linkage Group LG05"/>
</dbReference>
<protein>
    <submittedName>
        <fullName evidence="1">Uncharacterized protein</fullName>
    </submittedName>
</protein>
<reference evidence="2" key="1">
    <citation type="journal article" date="2023" name="Nat. Plants">
        <title>Single-cell RNA sequencing provides a high-resolution roadmap for understanding the multicellular compartmentation of specialized metabolism.</title>
        <authorList>
            <person name="Sun S."/>
            <person name="Shen X."/>
            <person name="Li Y."/>
            <person name="Li Y."/>
            <person name="Wang S."/>
            <person name="Li R."/>
            <person name="Zhang H."/>
            <person name="Shen G."/>
            <person name="Guo B."/>
            <person name="Wei J."/>
            <person name="Xu J."/>
            <person name="St-Pierre B."/>
            <person name="Chen S."/>
            <person name="Sun C."/>
        </authorList>
    </citation>
    <scope>NUCLEOTIDE SEQUENCE [LARGE SCALE GENOMIC DNA]</scope>
</reference>
<evidence type="ECO:0000313" key="2">
    <source>
        <dbReference type="Proteomes" id="UP001060085"/>
    </source>
</evidence>
<organism evidence="1 2">
    <name type="scientific">Catharanthus roseus</name>
    <name type="common">Madagascar periwinkle</name>
    <name type="synonym">Vinca rosea</name>
    <dbReference type="NCBI Taxonomy" id="4058"/>
    <lineage>
        <taxon>Eukaryota</taxon>
        <taxon>Viridiplantae</taxon>
        <taxon>Streptophyta</taxon>
        <taxon>Embryophyta</taxon>
        <taxon>Tracheophyta</taxon>
        <taxon>Spermatophyta</taxon>
        <taxon>Magnoliopsida</taxon>
        <taxon>eudicotyledons</taxon>
        <taxon>Gunneridae</taxon>
        <taxon>Pentapetalae</taxon>
        <taxon>asterids</taxon>
        <taxon>lamiids</taxon>
        <taxon>Gentianales</taxon>
        <taxon>Apocynaceae</taxon>
        <taxon>Rauvolfioideae</taxon>
        <taxon>Vinceae</taxon>
        <taxon>Catharanthinae</taxon>
        <taxon>Catharanthus</taxon>
    </lineage>
</organism>
<comment type="caution">
    <text evidence="1">The sequence shown here is derived from an EMBL/GenBank/DDBJ whole genome shotgun (WGS) entry which is preliminary data.</text>
</comment>
<gene>
    <name evidence="1" type="ORF">M9H77_21220</name>
</gene>
<accession>A0ACC0AN68</accession>
<proteinExistence type="predicted"/>
<evidence type="ECO:0000313" key="1">
    <source>
        <dbReference type="EMBL" id="KAI5661897.1"/>
    </source>
</evidence>
<name>A0ACC0AN68_CATRO</name>
<dbReference type="EMBL" id="CM044705">
    <property type="protein sequence ID" value="KAI5661897.1"/>
    <property type="molecule type" value="Genomic_DNA"/>
</dbReference>
<keyword evidence="2" id="KW-1185">Reference proteome</keyword>
<sequence length="121" mass="13824">MHRRRFRMLKDKISSEVGHYYVDDLDNEVGSSKIKDPVGRRAKAEYNIRKKSIVEIKCNQTAEIHLYVVLSKKMGSIPEHNFLNILVMSMLSAFNSSQVSKRLTTLLPNTITVVVAFSIRA</sequence>